<keyword evidence="3 4" id="KW-0443">Lipid metabolism</keyword>
<gene>
    <name evidence="7" type="ORF">KUTeg_023193</name>
</gene>
<keyword evidence="8" id="KW-1185">Reference proteome</keyword>
<sequence>MINMNEQEVLPTIAEYYARKNVFITGATGFIGKVLIEKLIRSCPDIGNIYILIRPKRNQDIYQRCKELFDCPIYDKIREKQPNFQDKICLIHGDVCEPGLGIKQTDLEILEEKVNIVFHGAATIRFDEHLRKMVNICRKFKNLEVFVHISTAYANCDRPFIEEIVYNPPVEPQKLIDAIEWMDDEMIEAITPKLIGNKPNTYTYTKQLAEYLLVKEGADLPLAIVRPSIVGAAWKEPLPGWIDNYNGPSGLYIASGKGILRSMKVDHSAVADIIPVDIPVNAMIAVAWHTVVTKPSNVLIYHSTTGNVNPFTWGEMEPVIMNFWKKVPLDSCFRRPKVALTQNGLVHDYWVFVSHMIPAYIADLGFCLLGKRPRMVKIYNKLHKAISILTYFTMHSWEWSYSNTELLKNSLSPEDKKLFYLDARGLHWPTYIESCLLGTKKFILKQNLSDLPAARAHIRKLRNIRYCFNTFVIIAAWRLLIARSEIARNMWFFIIGLVLKFVRFFRLTSSVSR</sequence>
<evidence type="ECO:0000259" key="6">
    <source>
        <dbReference type="Pfam" id="PF07993"/>
    </source>
</evidence>
<dbReference type="InterPro" id="IPR026055">
    <property type="entry name" value="FAR"/>
</dbReference>
<feature type="transmembrane region" description="Helical" evidence="4">
    <location>
        <begin position="486"/>
        <end position="505"/>
    </location>
</feature>
<keyword evidence="4" id="KW-0812">Transmembrane</keyword>
<keyword evidence="4" id="KW-0472">Membrane</keyword>
<dbReference type="Gene3D" id="3.40.50.720">
    <property type="entry name" value="NAD(P)-binding Rossmann-like Domain"/>
    <property type="match status" value="1"/>
</dbReference>
<reference evidence="7 8" key="1">
    <citation type="submission" date="2022-12" db="EMBL/GenBank/DDBJ databases">
        <title>Chromosome-level genome of Tegillarca granosa.</title>
        <authorList>
            <person name="Kim J."/>
        </authorList>
    </citation>
    <scope>NUCLEOTIDE SEQUENCE [LARGE SCALE GENOMIC DNA]</scope>
    <source>
        <strain evidence="7">Teg-2019</strain>
        <tissue evidence="7">Adductor muscle</tissue>
    </source>
</reference>
<keyword evidence="4" id="KW-1133">Transmembrane helix</keyword>
<protein>
    <recommendedName>
        <fullName evidence="4">Fatty acyl-CoA reductase</fullName>
        <ecNumber evidence="4">1.2.1.84</ecNumber>
    </recommendedName>
</protein>
<feature type="domain" description="Thioester reductase (TE)" evidence="6">
    <location>
        <begin position="24"/>
        <end position="283"/>
    </location>
</feature>
<evidence type="ECO:0000256" key="1">
    <source>
        <dbReference type="ARBA" id="ARBA00005928"/>
    </source>
</evidence>
<name>A0ABQ9E100_TEGGR</name>
<accession>A0ABQ9E100</accession>
<dbReference type="EC" id="1.2.1.84" evidence="4"/>
<evidence type="ECO:0000313" key="8">
    <source>
        <dbReference type="Proteomes" id="UP001217089"/>
    </source>
</evidence>
<evidence type="ECO:0000256" key="2">
    <source>
        <dbReference type="ARBA" id="ARBA00022516"/>
    </source>
</evidence>
<dbReference type="Proteomes" id="UP001217089">
    <property type="component" value="Unassembled WGS sequence"/>
</dbReference>
<dbReference type="PANTHER" id="PTHR11011">
    <property type="entry name" value="MALE STERILITY PROTEIN 2-RELATED"/>
    <property type="match status" value="1"/>
</dbReference>
<dbReference type="InterPro" id="IPR033640">
    <property type="entry name" value="FAR_C"/>
</dbReference>
<dbReference type="EMBL" id="JARBDR010000921">
    <property type="protein sequence ID" value="KAJ8299133.1"/>
    <property type="molecule type" value="Genomic_DNA"/>
</dbReference>
<keyword evidence="4" id="KW-0521">NADP</keyword>
<dbReference type="InterPro" id="IPR013120">
    <property type="entry name" value="FAR_NAD-bd"/>
</dbReference>
<dbReference type="SUPFAM" id="SSF51735">
    <property type="entry name" value="NAD(P)-binding Rossmann-fold domains"/>
    <property type="match status" value="1"/>
</dbReference>
<evidence type="ECO:0000256" key="4">
    <source>
        <dbReference type="RuleBase" id="RU363097"/>
    </source>
</evidence>
<evidence type="ECO:0000256" key="3">
    <source>
        <dbReference type="ARBA" id="ARBA00023098"/>
    </source>
</evidence>
<comment type="function">
    <text evidence="4">Catalyzes the reduction of fatty acyl-CoA to fatty alcohols.</text>
</comment>
<keyword evidence="2 4" id="KW-0444">Lipid biosynthesis</keyword>
<feature type="transmembrane region" description="Helical" evidence="4">
    <location>
        <begin position="349"/>
        <end position="369"/>
    </location>
</feature>
<evidence type="ECO:0000259" key="5">
    <source>
        <dbReference type="Pfam" id="PF03015"/>
    </source>
</evidence>
<dbReference type="CDD" id="cd05236">
    <property type="entry name" value="FAR-N_SDR_e"/>
    <property type="match status" value="1"/>
</dbReference>
<dbReference type="Pfam" id="PF03015">
    <property type="entry name" value="Sterile"/>
    <property type="match status" value="1"/>
</dbReference>
<comment type="catalytic activity">
    <reaction evidence="4">
        <text>a long-chain fatty acyl-CoA + 2 NADPH + 2 H(+) = a long-chain primary fatty alcohol + 2 NADP(+) + CoA</text>
        <dbReference type="Rhea" id="RHEA:52716"/>
        <dbReference type="ChEBI" id="CHEBI:15378"/>
        <dbReference type="ChEBI" id="CHEBI:57287"/>
        <dbReference type="ChEBI" id="CHEBI:57783"/>
        <dbReference type="ChEBI" id="CHEBI:58349"/>
        <dbReference type="ChEBI" id="CHEBI:77396"/>
        <dbReference type="ChEBI" id="CHEBI:83139"/>
        <dbReference type="EC" id="1.2.1.84"/>
    </reaction>
</comment>
<organism evidence="7 8">
    <name type="scientific">Tegillarca granosa</name>
    <name type="common">Malaysian cockle</name>
    <name type="synonym">Anadara granosa</name>
    <dbReference type="NCBI Taxonomy" id="220873"/>
    <lineage>
        <taxon>Eukaryota</taxon>
        <taxon>Metazoa</taxon>
        <taxon>Spiralia</taxon>
        <taxon>Lophotrochozoa</taxon>
        <taxon>Mollusca</taxon>
        <taxon>Bivalvia</taxon>
        <taxon>Autobranchia</taxon>
        <taxon>Pteriomorphia</taxon>
        <taxon>Arcoida</taxon>
        <taxon>Arcoidea</taxon>
        <taxon>Arcidae</taxon>
        <taxon>Tegillarca</taxon>
    </lineage>
</organism>
<comment type="caution">
    <text evidence="7">The sequence shown here is derived from an EMBL/GenBank/DDBJ whole genome shotgun (WGS) entry which is preliminary data.</text>
</comment>
<dbReference type="InterPro" id="IPR036291">
    <property type="entry name" value="NAD(P)-bd_dom_sf"/>
</dbReference>
<evidence type="ECO:0000313" key="7">
    <source>
        <dbReference type="EMBL" id="KAJ8299133.1"/>
    </source>
</evidence>
<comment type="similarity">
    <text evidence="1 4">Belongs to the fatty acyl-CoA reductase family.</text>
</comment>
<feature type="domain" description="Fatty acyl-CoA reductase C-terminal" evidence="5">
    <location>
        <begin position="355"/>
        <end position="446"/>
    </location>
</feature>
<proteinExistence type="inferred from homology"/>
<dbReference type="CDD" id="cd09071">
    <property type="entry name" value="FAR_C"/>
    <property type="match status" value="1"/>
</dbReference>
<keyword evidence="4" id="KW-0560">Oxidoreductase</keyword>
<dbReference type="PANTHER" id="PTHR11011:SF45">
    <property type="entry name" value="FATTY ACYL-COA REDUCTASE CG8306-RELATED"/>
    <property type="match status" value="1"/>
</dbReference>
<dbReference type="Pfam" id="PF07993">
    <property type="entry name" value="NAD_binding_4"/>
    <property type="match status" value="1"/>
</dbReference>
<feature type="transmembrane region" description="Helical" evidence="4">
    <location>
        <begin position="463"/>
        <end position="480"/>
    </location>
</feature>